<evidence type="ECO:0000313" key="4">
    <source>
        <dbReference type="EMBL" id="MFD0622345.1"/>
    </source>
</evidence>
<feature type="compositionally biased region" description="Low complexity" evidence="1">
    <location>
        <begin position="423"/>
        <end position="439"/>
    </location>
</feature>
<proteinExistence type="predicted"/>
<feature type="region of interest" description="Disordered" evidence="1">
    <location>
        <begin position="380"/>
        <end position="439"/>
    </location>
</feature>
<dbReference type="SUPFAM" id="SSF53098">
    <property type="entry name" value="Ribonuclease H-like"/>
    <property type="match status" value="1"/>
</dbReference>
<dbReference type="InterPro" id="IPR039365">
    <property type="entry name" value="IS701-like"/>
</dbReference>
<evidence type="ECO:0000256" key="1">
    <source>
        <dbReference type="SAM" id="MobiDB-lite"/>
    </source>
</evidence>
<evidence type="ECO:0000313" key="7">
    <source>
        <dbReference type="EMBL" id="MFD0629292.1"/>
    </source>
</evidence>
<protein>
    <submittedName>
        <fullName evidence="3">IS701 family transposase</fullName>
    </submittedName>
</protein>
<dbReference type="PANTHER" id="PTHR33627:SF1">
    <property type="entry name" value="TRANSPOSASE"/>
    <property type="match status" value="1"/>
</dbReference>
<dbReference type="EMBL" id="JBHTGL010000001">
    <property type="protein sequence ID" value="MFD0621547.1"/>
    <property type="molecule type" value="Genomic_DNA"/>
</dbReference>
<gene>
    <name evidence="3" type="ORF">ACFQ2K_00710</name>
    <name evidence="4" type="ORF">ACFQ2K_05385</name>
    <name evidence="5" type="ORF">ACFQ2K_06795</name>
    <name evidence="6" type="ORF">ACFQ2K_09305</name>
    <name evidence="7" type="ORF">ACFQ2K_48495</name>
    <name evidence="8" type="ORF">ACFQ2K_52820</name>
</gene>
<evidence type="ECO:0000259" key="2">
    <source>
        <dbReference type="Pfam" id="PF13546"/>
    </source>
</evidence>
<dbReference type="EMBL" id="JBHTGL010000011">
    <property type="protein sequence ID" value="MFD0629982.1"/>
    <property type="molecule type" value="Genomic_DNA"/>
</dbReference>
<evidence type="ECO:0000313" key="9">
    <source>
        <dbReference type="Proteomes" id="UP001596915"/>
    </source>
</evidence>
<evidence type="ECO:0000313" key="8">
    <source>
        <dbReference type="EMBL" id="MFD0629982.1"/>
    </source>
</evidence>
<reference evidence="9" key="2">
    <citation type="journal article" date="2019" name="Int. J. Syst. Evol. Microbiol.">
        <title>The Global Catalogue of Microorganisms (GCM) 10K type strain sequencing project: providing services to taxonomists for standard genome sequencing and annotation.</title>
        <authorList>
            <consortium name="The Broad Institute Genomics Platform"/>
            <consortium name="The Broad Institute Genome Sequencing Center for Infectious Disease"/>
            <person name="Wu L."/>
            <person name="Ma J."/>
        </authorList>
    </citation>
    <scope>NUCLEOTIDE SEQUENCE [LARGE SCALE GENOMIC DNA]</scope>
    <source>
        <strain evidence="9">JCM 12607</strain>
    </source>
</reference>
<reference evidence="3" key="3">
    <citation type="submission" date="2024-09" db="EMBL/GenBank/DDBJ databases">
        <authorList>
            <person name="Sun Q."/>
            <person name="Mori K."/>
        </authorList>
    </citation>
    <scope>NUCLEOTIDE SEQUENCE</scope>
    <source>
        <strain evidence="3">JCM 12607</strain>
    </source>
</reference>
<sequence>MGGDLEAGDVWRWVAGLEEVHERFVHRFQRSEPRESALAYMHGLVSSLERKNAWTVAERAGHDRPDRLQRLLNTCDWDADEVRDDVREFVVGRLGDRQAVLIVDDTGFLKKGVRSAGVQRQYTGTAGRVENSQVGTFLAYATNAGHTLIDRELYLPASWTDDRERCRAAAIPDEVAFATKIDHAKAMIERALAARVPFAWLTADEAYGQVKGLRYWLEQRGVFHVLATRRTDTVVTSSRMDHPVDELVAGLPRQAWKRRSCGRGAHGERVYDWARAPIRPWREEGVEHWVLARRSITDPTEIAYYVCFAPEGTALNTLLTVAGRRWTIEECFQTAKNECGLDHYQVRKYHAWYRHITLAMAAHAYLTTVRVEELKKGIRIRRTAPRPAEPARDPPPDRPPHSTSPSPVRPGPALVPLAQASATPRTRQPLQTTRPQPLK</sequence>
<dbReference type="Proteomes" id="UP001596915">
    <property type="component" value="Unassembled WGS sequence"/>
</dbReference>
<dbReference type="InterPro" id="IPR012337">
    <property type="entry name" value="RNaseH-like_sf"/>
</dbReference>
<dbReference type="EMBL" id="JBHTGL010000008">
    <property type="protein sequence ID" value="MFD0622983.1"/>
    <property type="molecule type" value="Genomic_DNA"/>
</dbReference>
<reference evidence="3" key="1">
    <citation type="journal article" date="2014" name="Int. J. Syst. Evol. Microbiol.">
        <title>Complete genome of a new Firmicutes species belonging to the dominant human colonic microbiota ('Ruminococcus bicirculans') reveals two chromosomes and a selective capacity to utilize plant glucans.</title>
        <authorList>
            <consortium name="NISC Comparative Sequencing Program"/>
            <person name="Wegmann U."/>
            <person name="Louis P."/>
            <person name="Goesmann A."/>
            <person name="Henrissat B."/>
            <person name="Duncan S.H."/>
            <person name="Flint H.J."/>
        </authorList>
    </citation>
    <scope>NUCLEOTIDE SEQUENCE</scope>
    <source>
        <strain evidence="3">JCM 12607</strain>
    </source>
</reference>
<evidence type="ECO:0000313" key="3">
    <source>
        <dbReference type="EMBL" id="MFD0621547.1"/>
    </source>
</evidence>
<feature type="domain" description="Transposase IS701-like DDE" evidence="2">
    <location>
        <begin position="24"/>
        <end position="243"/>
    </location>
</feature>
<comment type="caution">
    <text evidence="3">The sequence shown here is derived from an EMBL/GenBank/DDBJ whole genome shotgun (WGS) entry which is preliminary data.</text>
</comment>
<name>A0ABW2WJI0_9ACTN</name>
<dbReference type="EMBL" id="JBHTGL010000008">
    <property type="protein sequence ID" value="MFD0629292.1"/>
    <property type="molecule type" value="Genomic_DNA"/>
</dbReference>
<dbReference type="EMBL" id="JBHTGL010000005">
    <property type="protein sequence ID" value="MFD0622345.1"/>
    <property type="molecule type" value="Genomic_DNA"/>
</dbReference>
<keyword evidence="9" id="KW-1185">Reference proteome</keyword>
<dbReference type="InterPro" id="IPR038721">
    <property type="entry name" value="IS701-like_DDE_dom"/>
</dbReference>
<accession>A0ABW2WJI0</accession>
<feature type="compositionally biased region" description="Basic and acidic residues" evidence="1">
    <location>
        <begin position="389"/>
        <end position="400"/>
    </location>
</feature>
<evidence type="ECO:0000313" key="5">
    <source>
        <dbReference type="EMBL" id="MFD0622577.1"/>
    </source>
</evidence>
<evidence type="ECO:0000313" key="6">
    <source>
        <dbReference type="EMBL" id="MFD0622983.1"/>
    </source>
</evidence>
<dbReference type="EMBL" id="JBHTGL010000008">
    <property type="protein sequence ID" value="MFD0622577.1"/>
    <property type="molecule type" value="Genomic_DNA"/>
</dbReference>
<dbReference type="NCBIfam" id="NF033540">
    <property type="entry name" value="transpos_IS701"/>
    <property type="match status" value="1"/>
</dbReference>
<organism evidence="3 9">
    <name type="scientific">Streptomyces sanglieri</name>
    <dbReference type="NCBI Taxonomy" id="193460"/>
    <lineage>
        <taxon>Bacteria</taxon>
        <taxon>Bacillati</taxon>
        <taxon>Actinomycetota</taxon>
        <taxon>Actinomycetes</taxon>
        <taxon>Kitasatosporales</taxon>
        <taxon>Streptomycetaceae</taxon>
        <taxon>Streptomyces</taxon>
    </lineage>
</organism>
<dbReference type="Pfam" id="PF13546">
    <property type="entry name" value="DDE_5"/>
    <property type="match status" value="1"/>
</dbReference>
<dbReference type="PANTHER" id="PTHR33627">
    <property type="entry name" value="TRANSPOSASE"/>
    <property type="match status" value="1"/>
</dbReference>